<dbReference type="EMBL" id="JAAIIG010000013">
    <property type="protein sequence ID" value="NMM99126.1"/>
    <property type="molecule type" value="Genomic_DNA"/>
</dbReference>
<comment type="caution">
    <text evidence="4">The sequence shown here is derived from an EMBL/GenBank/DDBJ whole genome shotgun (WGS) entry which is preliminary data.</text>
</comment>
<gene>
    <name evidence="4" type="ORF">G1C97_2084</name>
</gene>
<dbReference type="SUPFAM" id="SSF53448">
    <property type="entry name" value="Nucleotide-diphospho-sugar transferases"/>
    <property type="match status" value="1"/>
</dbReference>
<evidence type="ECO:0000313" key="4">
    <source>
        <dbReference type="EMBL" id="NMM99126.1"/>
    </source>
</evidence>
<evidence type="ECO:0000313" key="5">
    <source>
        <dbReference type="Proteomes" id="UP000543419"/>
    </source>
</evidence>
<evidence type="ECO:0000256" key="1">
    <source>
        <dbReference type="ARBA" id="ARBA00022676"/>
    </source>
</evidence>
<dbReference type="Proteomes" id="UP000543419">
    <property type="component" value="Unassembled WGS sequence"/>
</dbReference>
<evidence type="ECO:0000259" key="3">
    <source>
        <dbReference type="Pfam" id="PF00535"/>
    </source>
</evidence>
<organism evidence="4 5">
    <name type="scientific">Bifidobacterium olomucense</name>
    <dbReference type="NCBI Taxonomy" id="2675324"/>
    <lineage>
        <taxon>Bacteria</taxon>
        <taxon>Bacillati</taxon>
        <taxon>Actinomycetota</taxon>
        <taxon>Actinomycetes</taxon>
        <taxon>Bifidobacteriales</taxon>
        <taxon>Bifidobacteriaceae</taxon>
        <taxon>Bifidobacterium</taxon>
    </lineage>
</organism>
<keyword evidence="1" id="KW-0328">Glycosyltransferase</keyword>
<accession>A0A7Y0EZ97</accession>
<sequence length="334" mass="38334">MANPLVSVVVPVYNVSKYLPACINSLLSQSYSPIEIILVDDGSTDDSGKIADEYSAQSPSIRTFHKRNGGLSDARNYGIKHANGEFLTFADSDDFVSPNYIQHLYDALITNKADLAVTPLHYFTDGTDEKKLLSGKYNNKQDMSGEIIIFNSCDALEDMLYMRHIEPNAFAKICRKELFDGIWYPTGKLYEDIATSTRLIDRSNRIVFTQYADYFYRQRVNSIQSSSFTPRSMDLIDQIGEIQDLVEKRYPSIQPAINCKLQSAYFNLLMKIKPNDMNNKKYAEELWRSIQHNRCRVLKDKNARHDARIASLLSYLGQPTCRFIYQMVRNHSIH</sequence>
<dbReference type="CDD" id="cd00761">
    <property type="entry name" value="Glyco_tranf_GTA_type"/>
    <property type="match status" value="1"/>
</dbReference>
<evidence type="ECO:0000256" key="2">
    <source>
        <dbReference type="ARBA" id="ARBA00022679"/>
    </source>
</evidence>
<dbReference type="AlphaFoldDB" id="A0A7Y0EZ97"/>
<dbReference type="InterPro" id="IPR001173">
    <property type="entry name" value="Glyco_trans_2-like"/>
</dbReference>
<dbReference type="PANTHER" id="PTHR22916">
    <property type="entry name" value="GLYCOSYLTRANSFERASE"/>
    <property type="match status" value="1"/>
</dbReference>
<proteinExistence type="predicted"/>
<protein>
    <submittedName>
        <fullName evidence="4">Glycosyltransferase group 2 family protein</fullName>
    </submittedName>
</protein>
<dbReference type="PANTHER" id="PTHR22916:SF51">
    <property type="entry name" value="GLYCOSYLTRANSFERASE EPSH-RELATED"/>
    <property type="match status" value="1"/>
</dbReference>
<dbReference type="GO" id="GO:0016757">
    <property type="term" value="F:glycosyltransferase activity"/>
    <property type="evidence" value="ECO:0007669"/>
    <property type="project" value="UniProtKB-KW"/>
</dbReference>
<keyword evidence="2 4" id="KW-0808">Transferase</keyword>
<reference evidence="4 5" key="1">
    <citation type="submission" date="2020-02" db="EMBL/GenBank/DDBJ databases">
        <title>Characterization of phylogenetic diversity of novel bifidobacterial species isolated in Czech ZOOs.</title>
        <authorList>
            <person name="Lugli G.A."/>
            <person name="Vera N.B."/>
            <person name="Ventura M."/>
        </authorList>
    </citation>
    <scope>NUCLEOTIDE SEQUENCE [LARGE SCALE GENOMIC DNA]</scope>
    <source>
        <strain evidence="4 5">DSM 109959</strain>
    </source>
</reference>
<dbReference type="Pfam" id="PF00535">
    <property type="entry name" value="Glycos_transf_2"/>
    <property type="match status" value="1"/>
</dbReference>
<dbReference type="RefSeq" id="WP_169241700.1">
    <property type="nucleotide sequence ID" value="NZ_JAAIIG010000013.1"/>
</dbReference>
<name>A0A7Y0EZ97_9BIFI</name>
<dbReference type="Gene3D" id="3.90.550.10">
    <property type="entry name" value="Spore Coat Polysaccharide Biosynthesis Protein SpsA, Chain A"/>
    <property type="match status" value="1"/>
</dbReference>
<feature type="domain" description="Glycosyltransferase 2-like" evidence="3">
    <location>
        <begin position="7"/>
        <end position="135"/>
    </location>
</feature>
<dbReference type="InterPro" id="IPR029044">
    <property type="entry name" value="Nucleotide-diphossugar_trans"/>
</dbReference>
<keyword evidence="5" id="KW-1185">Reference proteome</keyword>